<sequence>MFKKILFYVFLVIFFSCKKDYKKITINSFIQEKSLVVEPYSFMPYSMFNLKIKGYVNDTIYVKTEGAYNLEFKLHGAIDTLWYSDYYGEGPVKCTFLPYRATEGHLDIEVKL</sequence>
<dbReference type="Proteomes" id="UP001356308">
    <property type="component" value="Unassembled WGS sequence"/>
</dbReference>
<dbReference type="PROSITE" id="PS51257">
    <property type="entry name" value="PROKAR_LIPOPROTEIN"/>
    <property type="match status" value="1"/>
</dbReference>
<proteinExistence type="predicted"/>
<evidence type="ECO:0008006" key="3">
    <source>
        <dbReference type="Google" id="ProtNLM"/>
    </source>
</evidence>
<reference evidence="1 2" key="1">
    <citation type="submission" date="2024-01" db="EMBL/GenBank/DDBJ databases">
        <title>Maribacter spp. originated from different algae showed divergent polysaccharides utilization ability.</title>
        <authorList>
            <person name="Wang H."/>
            <person name="Wu Y."/>
        </authorList>
    </citation>
    <scope>NUCLEOTIDE SEQUENCE [LARGE SCALE GENOMIC DNA]</scope>
    <source>
        <strain evidence="1 2">PR1</strain>
    </source>
</reference>
<comment type="caution">
    <text evidence="1">The sequence shown here is derived from an EMBL/GenBank/DDBJ whole genome shotgun (WGS) entry which is preliminary data.</text>
</comment>
<organism evidence="1 2">
    <name type="scientific">Maribacter cobaltidurans</name>
    <dbReference type="NCBI Taxonomy" id="1178778"/>
    <lineage>
        <taxon>Bacteria</taxon>
        <taxon>Pseudomonadati</taxon>
        <taxon>Bacteroidota</taxon>
        <taxon>Flavobacteriia</taxon>
        <taxon>Flavobacteriales</taxon>
        <taxon>Flavobacteriaceae</taxon>
        <taxon>Maribacter</taxon>
    </lineage>
</organism>
<accession>A0ABU7IZN8</accession>
<evidence type="ECO:0000313" key="1">
    <source>
        <dbReference type="EMBL" id="MEE1978251.1"/>
    </source>
</evidence>
<protein>
    <recommendedName>
        <fullName evidence="3">DUF4369 domain-containing protein</fullName>
    </recommendedName>
</protein>
<dbReference type="RefSeq" id="WP_272652902.1">
    <property type="nucleotide sequence ID" value="NZ_JAZDDG010000011.1"/>
</dbReference>
<dbReference type="EMBL" id="JAZDDG010000011">
    <property type="protein sequence ID" value="MEE1978251.1"/>
    <property type="molecule type" value="Genomic_DNA"/>
</dbReference>
<keyword evidence="2" id="KW-1185">Reference proteome</keyword>
<gene>
    <name evidence="1" type="ORF">V1I91_19400</name>
</gene>
<name>A0ABU7IZN8_9FLAO</name>
<evidence type="ECO:0000313" key="2">
    <source>
        <dbReference type="Proteomes" id="UP001356308"/>
    </source>
</evidence>